<dbReference type="Proteomes" id="UP000193827">
    <property type="component" value="Unassembled WGS sequence"/>
</dbReference>
<feature type="transmembrane region" description="Helical" evidence="6">
    <location>
        <begin position="107"/>
        <end position="126"/>
    </location>
</feature>
<dbReference type="PANTHER" id="PTHR22911:SF6">
    <property type="entry name" value="SOLUTE CARRIER FAMILY 35 MEMBER G1"/>
    <property type="match status" value="1"/>
</dbReference>
<evidence type="ECO:0000256" key="2">
    <source>
        <dbReference type="ARBA" id="ARBA00009853"/>
    </source>
</evidence>
<evidence type="ECO:0000256" key="3">
    <source>
        <dbReference type="ARBA" id="ARBA00022692"/>
    </source>
</evidence>
<feature type="transmembrane region" description="Helical" evidence="6">
    <location>
        <begin position="45"/>
        <end position="68"/>
    </location>
</feature>
<sequence>MSSLATERTNIPSRALEGILCVEAGMVFFVIQDVLMKSLLNTHPVWNLIFVRSVVTLVLLMPVMLWLGPPHRIFTPLWPLHFARAVLLAAGFSLFYAAFPFMGLAEVTTIFFSAPLMTALLAAVFLRETIGWHRIAALIIGFIGVVIAMNPVGDSFTWVAILPLLCALTYAISQIIARKIGEGESSLTAGLQTISFMGLLILPLGWLTNQVITIGPEFQHLRMTWPTALARDWLDLMLLGFVGMLGWILLSRAYQVANASLVAPFDYTYLPIAAGVAYFMWSEIPPSNTLVGMALIILSGLYVGFREIRAARRHDEPTVMAEAAFVPGGPMLPNIPDDENLL</sequence>
<dbReference type="EMBL" id="FWFL01000001">
    <property type="protein sequence ID" value="SLN13805.1"/>
    <property type="molecule type" value="Genomic_DNA"/>
</dbReference>
<gene>
    <name evidence="8" type="ORF">PEL8287_00560</name>
</gene>
<dbReference type="InterPro" id="IPR037185">
    <property type="entry name" value="EmrE-like"/>
</dbReference>
<feature type="domain" description="EamA" evidence="7">
    <location>
        <begin position="18"/>
        <end position="148"/>
    </location>
</feature>
<reference evidence="8 9" key="1">
    <citation type="submission" date="2017-03" db="EMBL/GenBank/DDBJ databases">
        <authorList>
            <person name="Afonso C.L."/>
            <person name="Miller P.J."/>
            <person name="Scott M.A."/>
            <person name="Spackman E."/>
            <person name="Goraichik I."/>
            <person name="Dimitrov K.M."/>
            <person name="Suarez D.L."/>
            <person name="Swayne D.E."/>
        </authorList>
    </citation>
    <scope>NUCLEOTIDE SEQUENCE [LARGE SCALE GENOMIC DNA]</scope>
    <source>
        <strain evidence="8 9">CECT 8287</strain>
    </source>
</reference>
<organism evidence="8 9">
    <name type="scientific">Roseovarius litorisediminis</name>
    <dbReference type="NCBI Taxonomy" id="1312363"/>
    <lineage>
        <taxon>Bacteria</taxon>
        <taxon>Pseudomonadati</taxon>
        <taxon>Pseudomonadota</taxon>
        <taxon>Alphaproteobacteria</taxon>
        <taxon>Rhodobacterales</taxon>
        <taxon>Roseobacteraceae</taxon>
        <taxon>Roseovarius</taxon>
    </lineage>
</organism>
<evidence type="ECO:0000313" key="9">
    <source>
        <dbReference type="Proteomes" id="UP000193827"/>
    </source>
</evidence>
<protein>
    <submittedName>
        <fullName evidence="8">EamA-like transporter family protein</fullName>
    </submittedName>
</protein>
<evidence type="ECO:0000256" key="5">
    <source>
        <dbReference type="ARBA" id="ARBA00023136"/>
    </source>
</evidence>
<feature type="transmembrane region" description="Helical" evidence="6">
    <location>
        <begin position="158"/>
        <end position="177"/>
    </location>
</feature>
<feature type="transmembrane region" description="Helical" evidence="6">
    <location>
        <begin position="135"/>
        <end position="152"/>
    </location>
</feature>
<feature type="domain" description="EamA" evidence="7">
    <location>
        <begin position="158"/>
        <end position="299"/>
    </location>
</feature>
<dbReference type="RefSeq" id="WP_085890805.1">
    <property type="nucleotide sequence ID" value="NZ_FWFL01000001.1"/>
</dbReference>
<dbReference type="InterPro" id="IPR000620">
    <property type="entry name" value="EamA_dom"/>
</dbReference>
<feature type="transmembrane region" description="Helical" evidence="6">
    <location>
        <begin position="287"/>
        <end position="305"/>
    </location>
</feature>
<keyword evidence="9" id="KW-1185">Reference proteome</keyword>
<feature type="transmembrane region" description="Helical" evidence="6">
    <location>
        <begin position="189"/>
        <end position="208"/>
    </location>
</feature>
<evidence type="ECO:0000256" key="1">
    <source>
        <dbReference type="ARBA" id="ARBA00004141"/>
    </source>
</evidence>
<evidence type="ECO:0000313" key="8">
    <source>
        <dbReference type="EMBL" id="SLN13805.1"/>
    </source>
</evidence>
<accession>A0A1Y5RBU8</accession>
<comment type="subcellular location">
    <subcellularLocation>
        <location evidence="1">Membrane</location>
        <topology evidence="1">Multi-pass membrane protein</topology>
    </subcellularLocation>
</comment>
<keyword evidence="5 6" id="KW-0472">Membrane</keyword>
<comment type="similarity">
    <text evidence="2">Belongs to the drug/metabolite transporter (DMT) superfamily. 10 TMS drug/metabolite exporter (DME) (TC 2.A.7.3) family.</text>
</comment>
<dbReference type="Pfam" id="PF00892">
    <property type="entry name" value="EamA"/>
    <property type="match status" value="2"/>
</dbReference>
<dbReference type="OrthoDB" id="9807937at2"/>
<evidence type="ECO:0000256" key="4">
    <source>
        <dbReference type="ARBA" id="ARBA00022989"/>
    </source>
</evidence>
<dbReference type="PANTHER" id="PTHR22911">
    <property type="entry name" value="ACYL-MALONYL CONDENSING ENZYME-RELATED"/>
    <property type="match status" value="1"/>
</dbReference>
<dbReference type="GO" id="GO:0016020">
    <property type="term" value="C:membrane"/>
    <property type="evidence" value="ECO:0007669"/>
    <property type="project" value="UniProtKB-SubCell"/>
</dbReference>
<feature type="transmembrane region" description="Helical" evidence="6">
    <location>
        <begin position="262"/>
        <end position="281"/>
    </location>
</feature>
<dbReference type="AlphaFoldDB" id="A0A1Y5RBU8"/>
<feature type="transmembrane region" description="Helical" evidence="6">
    <location>
        <begin position="228"/>
        <end position="250"/>
    </location>
</feature>
<evidence type="ECO:0000259" key="7">
    <source>
        <dbReference type="Pfam" id="PF00892"/>
    </source>
</evidence>
<keyword evidence="4 6" id="KW-1133">Transmembrane helix</keyword>
<dbReference type="SUPFAM" id="SSF103481">
    <property type="entry name" value="Multidrug resistance efflux transporter EmrE"/>
    <property type="match status" value="2"/>
</dbReference>
<name>A0A1Y5RBU8_9RHOB</name>
<keyword evidence="3 6" id="KW-0812">Transmembrane</keyword>
<proteinExistence type="inferred from homology"/>
<feature type="transmembrane region" description="Helical" evidence="6">
    <location>
        <begin position="80"/>
        <end position="101"/>
    </location>
</feature>
<evidence type="ECO:0000256" key="6">
    <source>
        <dbReference type="SAM" id="Phobius"/>
    </source>
</evidence>